<evidence type="ECO:0000313" key="2">
    <source>
        <dbReference type="Proteomes" id="UP001164539"/>
    </source>
</evidence>
<proteinExistence type="predicted"/>
<reference evidence="1 2" key="1">
    <citation type="journal article" date="2023" name="Science">
        <title>Complex scaffold remodeling in plant triterpene biosynthesis.</title>
        <authorList>
            <person name="De La Pena R."/>
            <person name="Hodgson H."/>
            <person name="Liu J.C."/>
            <person name="Stephenson M.J."/>
            <person name="Martin A.C."/>
            <person name="Owen C."/>
            <person name="Harkess A."/>
            <person name="Leebens-Mack J."/>
            <person name="Jimenez L.E."/>
            <person name="Osbourn A."/>
            <person name="Sattely E.S."/>
        </authorList>
    </citation>
    <scope>NUCLEOTIDE SEQUENCE [LARGE SCALE GENOMIC DNA]</scope>
    <source>
        <strain evidence="2">cv. JPN11</strain>
        <tissue evidence="1">Leaf</tissue>
    </source>
</reference>
<keyword evidence="2" id="KW-1185">Reference proteome</keyword>
<evidence type="ECO:0000313" key="1">
    <source>
        <dbReference type="EMBL" id="KAJ4711741.1"/>
    </source>
</evidence>
<sequence length="817" mass="88829">MQQGGGGSQSQYGEMTPAATATTSATATATTTTHITQQQQQPVESPSPISSRPPAATSTTSNLDEFMRLSGGGDEDEGDRAGGVASGNRWPRQETLALLKIRSDMDAAFRDATVKGPLWEDVSRKLAELGYKRSAKKCKEKFENVHKYYKRTKEGRAGRQDGKSYKFFSQLEALHSSTATTSNVSVSLQMPMTTVTSSNTITLDVAPVSIGIPMPISSVRIPSSHPPSTLGMSASSLFPSDLSATIPTAANIPGSVAAATTTTTTAPAAPHTATTTTTNTPIGISFSSNNSSSSPEAEDDEDEDDDMDFEGQPSNTAGSSRKRKRQSSTSSSSTHRMMEFFESLMKQVMQKQETMQQRFLEVIEKREQDRMIREEAWKRQEMARLAREHELMAQERAISASRDAAIISFLQKITGQTIQLPPAVTIPAAPPPAAPPQVAPVVVLPAVSLPTTTQHHVTPSSLQQERRDQQNQQQMQSHHRHQQQQQVKSAEVVRHQPASTSIPSEVVMAIPEQQIPPSQEIGSGGSFEPSSSRWPKVEVLALIKLRSGLEPRYLEAGPKGPLWEEISAGMQRMGYNRSAKRCKEKWENINKYFKKVKESNKKRPEDAKTCPYFHELDALYRKKILGGGSTSGGGSSTGASSFNISEERQPQQHQQESQKLDTTPAATNPQESSNVSTIAPATQLIPASESENKNAGSVDAQASNVGLPGSLFGEGNGGASNKPEDIVKELMNQQGMKQQHQQPQPSVGNDFDKVEESNICSDSENMDNEEDYDEDEDDDEELGGERKIPYKIEFQRQNANTSNGGGNGAASFLAMVQ</sequence>
<organism evidence="1 2">
    <name type="scientific">Melia azedarach</name>
    <name type="common">Chinaberry tree</name>
    <dbReference type="NCBI Taxonomy" id="155640"/>
    <lineage>
        <taxon>Eukaryota</taxon>
        <taxon>Viridiplantae</taxon>
        <taxon>Streptophyta</taxon>
        <taxon>Embryophyta</taxon>
        <taxon>Tracheophyta</taxon>
        <taxon>Spermatophyta</taxon>
        <taxon>Magnoliopsida</taxon>
        <taxon>eudicotyledons</taxon>
        <taxon>Gunneridae</taxon>
        <taxon>Pentapetalae</taxon>
        <taxon>rosids</taxon>
        <taxon>malvids</taxon>
        <taxon>Sapindales</taxon>
        <taxon>Meliaceae</taxon>
        <taxon>Melia</taxon>
    </lineage>
</organism>
<name>A0ACC1XJN1_MELAZ</name>
<protein>
    <submittedName>
        <fullName evidence="1">Trihelix transcription factor GT-2</fullName>
    </submittedName>
</protein>
<dbReference type="EMBL" id="CM051401">
    <property type="protein sequence ID" value="KAJ4711741.1"/>
    <property type="molecule type" value="Genomic_DNA"/>
</dbReference>
<gene>
    <name evidence="1" type="ORF">OWV82_014103</name>
</gene>
<comment type="caution">
    <text evidence="1">The sequence shown here is derived from an EMBL/GenBank/DDBJ whole genome shotgun (WGS) entry which is preliminary data.</text>
</comment>
<dbReference type="Proteomes" id="UP001164539">
    <property type="component" value="Chromosome 8"/>
</dbReference>
<accession>A0ACC1XJN1</accession>